<keyword evidence="2" id="KW-1185">Reference proteome</keyword>
<accession>A0A2T9YEH3</accession>
<organism evidence="1 2">
    <name type="scientific">Smittium simulii</name>
    <dbReference type="NCBI Taxonomy" id="133385"/>
    <lineage>
        <taxon>Eukaryota</taxon>
        <taxon>Fungi</taxon>
        <taxon>Fungi incertae sedis</taxon>
        <taxon>Zoopagomycota</taxon>
        <taxon>Kickxellomycotina</taxon>
        <taxon>Harpellomycetes</taxon>
        <taxon>Harpellales</taxon>
        <taxon>Legeriomycetaceae</taxon>
        <taxon>Smittium</taxon>
    </lineage>
</organism>
<evidence type="ECO:0000313" key="2">
    <source>
        <dbReference type="Proteomes" id="UP000245383"/>
    </source>
</evidence>
<protein>
    <submittedName>
        <fullName evidence="1">Uncharacterized protein</fullName>
    </submittedName>
</protein>
<dbReference type="EMBL" id="MBFR01000241">
    <property type="protein sequence ID" value="PVU90709.1"/>
    <property type="molecule type" value="Genomic_DNA"/>
</dbReference>
<sequence length="144" mass="16426">MPANFDTDLFKPTRIVPKLLVSNLSKNTCFTENCFCKQSKANCSANPKQISKTILSKTLNSFKNVSLNFKNHIYCSPSKNDHLNLSTLNISQSYNMNTFVRFTPKLTLNNSARNKIYSHKTDSATLCSYDYKRPCIPFDHPKMS</sequence>
<reference evidence="1 2" key="1">
    <citation type="journal article" date="2018" name="MBio">
        <title>Comparative Genomics Reveals the Core Gene Toolbox for the Fungus-Insect Symbiosis.</title>
        <authorList>
            <person name="Wang Y."/>
            <person name="Stata M."/>
            <person name="Wang W."/>
            <person name="Stajich J.E."/>
            <person name="White M.M."/>
            <person name="Moncalvo J.M."/>
        </authorList>
    </citation>
    <scope>NUCLEOTIDE SEQUENCE [LARGE SCALE GENOMIC DNA]</scope>
    <source>
        <strain evidence="1 2">SWE-8-4</strain>
    </source>
</reference>
<comment type="caution">
    <text evidence="1">The sequence shown here is derived from an EMBL/GenBank/DDBJ whole genome shotgun (WGS) entry which is preliminary data.</text>
</comment>
<dbReference type="Proteomes" id="UP000245383">
    <property type="component" value="Unassembled WGS sequence"/>
</dbReference>
<dbReference type="AlphaFoldDB" id="A0A2T9YEH3"/>
<evidence type="ECO:0000313" key="1">
    <source>
        <dbReference type="EMBL" id="PVU90709.1"/>
    </source>
</evidence>
<gene>
    <name evidence="1" type="ORF">BB561_004753</name>
</gene>
<proteinExistence type="predicted"/>
<name>A0A2T9YEH3_9FUNG</name>